<sequence length="139" mass="15642">MDFQAFLRELESHALPAAEFNHRAHLQAAWAYRSRYPAREAAARCAHTLSRYAMAHGAAEKYHHTLTMALLAIMYSRLDATPAQQASWDDFVAANPDLLCGTQALIAQHYSEQKLQEHDARRGFVAPDRAPLPMSCLLH</sequence>
<proteinExistence type="predicted"/>
<evidence type="ECO:0000313" key="2">
    <source>
        <dbReference type="Proteomes" id="UP001219956"/>
    </source>
</evidence>
<name>A0ABT5IZY4_9NEIS</name>
<comment type="caution">
    <text evidence="1">The sequence shown here is derived from an EMBL/GenBank/DDBJ whole genome shotgun (WGS) entry which is preliminary data.</text>
</comment>
<evidence type="ECO:0000313" key="1">
    <source>
        <dbReference type="EMBL" id="MDC7717830.1"/>
    </source>
</evidence>
<protein>
    <submittedName>
        <fullName evidence="1">Uncharacterized protein</fullName>
    </submittedName>
</protein>
<reference evidence="1 2" key="1">
    <citation type="submission" date="2023-01" db="EMBL/GenBank/DDBJ databases">
        <title>Novel species of the genus Vogesella isolated from rivers.</title>
        <authorList>
            <person name="Lu H."/>
        </authorList>
    </citation>
    <scope>NUCLEOTIDE SEQUENCE [LARGE SCALE GENOMIC DNA]</scope>
    <source>
        <strain evidence="1 2">DC21W</strain>
    </source>
</reference>
<accession>A0ABT5IZY4</accession>
<dbReference type="Proteomes" id="UP001219956">
    <property type="component" value="Unassembled WGS sequence"/>
</dbReference>
<dbReference type="RefSeq" id="WP_272752139.1">
    <property type="nucleotide sequence ID" value="NZ_JAQQLF010000013.1"/>
</dbReference>
<keyword evidence="2" id="KW-1185">Reference proteome</keyword>
<gene>
    <name evidence="1" type="ORF">PQU95_11470</name>
</gene>
<dbReference type="EMBL" id="JAQQLF010000013">
    <property type="protein sequence ID" value="MDC7717830.1"/>
    <property type="molecule type" value="Genomic_DNA"/>
</dbReference>
<organism evidence="1 2">
    <name type="scientific">Vogesella aquatica</name>
    <dbReference type="NCBI Taxonomy" id="2984206"/>
    <lineage>
        <taxon>Bacteria</taxon>
        <taxon>Pseudomonadati</taxon>
        <taxon>Pseudomonadota</taxon>
        <taxon>Betaproteobacteria</taxon>
        <taxon>Neisseriales</taxon>
        <taxon>Chromobacteriaceae</taxon>
        <taxon>Vogesella</taxon>
    </lineage>
</organism>